<gene>
    <name evidence="2" type="ORF">C8F04DRAFT_157797</name>
</gene>
<accession>A0AAD6XB05</accession>
<reference evidence="2" key="1">
    <citation type="submission" date="2023-03" db="EMBL/GenBank/DDBJ databases">
        <title>Massive genome expansion in bonnet fungi (Mycena s.s.) driven by repeated elements and novel gene families across ecological guilds.</title>
        <authorList>
            <consortium name="Lawrence Berkeley National Laboratory"/>
            <person name="Harder C.B."/>
            <person name="Miyauchi S."/>
            <person name="Viragh M."/>
            <person name="Kuo A."/>
            <person name="Thoen E."/>
            <person name="Andreopoulos B."/>
            <person name="Lu D."/>
            <person name="Skrede I."/>
            <person name="Drula E."/>
            <person name="Henrissat B."/>
            <person name="Morin E."/>
            <person name="Kohler A."/>
            <person name="Barry K."/>
            <person name="LaButti K."/>
            <person name="Morin E."/>
            <person name="Salamov A."/>
            <person name="Lipzen A."/>
            <person name="Mereny Z."/>
            <person name="Hegedus B."/>
            <person name="Baldrian P."/>
            <person name="Stursova M."/>
            <person name="Weitz H."/>
            <person name="Taylor A."/>
            <person name="Grigoriev I.V."/>
            <person name="Nagy L.G."/>
            <person name="Martin F."/>
            <person name="Kauserud H."/>
        </authorList>
    </citation>
    <scope>NUCLEOTIDE SEQUENCE</scope>
    <source>
        <strain evidence="2">CBHHK200</strain>
    </source>
</reference>
<feature type="compositionally biased region" description="Basic residues" evidence="1">
    <location>
        <begin position="167"/>
        <end position="177"/>
    </location>
</feature>
<name>A0AAD6XB05_9AGAR</name>
<dbReference type="AlphaFoldDB" id="A0AAD6XB05"/>
<sequence>MANHLPWRPSLLNPLYTITQILHRLFKYLVRASTSYSSHTRHPALLYLCSPRLLSYANPRCGFIYIYNIYLPPVCSWTPSAPFYSPSARPLAVSLGGWSKLLRVRFPCFFSVIMIRVWYVPIQALCPRAWSERSRRKGTPLHFNPRSRIFTHSGYARHTAFQNSSRRMPRHPRRRPRTNGPRTISPTCLRSLRSIVLSSRLYRTAIGGDHFSGSLWQAGCTTPRLVLLTPRASAREVR</sequence>
<dbReference type="Proteomes" id="UP001218188">
    <property type="component" value="Unassembled WGS sequence"/>
</dbReference>
<organism evidence="2 3">
    <name type="scientific">Mycena alexandri</name>
    <dbReference type="NCBI Taxonomy" id="1745969"/>
    <lineage>
        <taxon>Eukaryota</taxon>
        <taxon>Fungi</taxon>
        <taxon>Dikarya</taxon>
        <taxon>Basidiomycota</taxon>
        <taxon>Agaricomycotina</taxon>
        <taxon>Agaricomycetes</taxon>
        <taxon>Agaricomycetidae</taxon>
        <taxon>Agaricales</taxon>
        <taxon>Marasmiineae</taxon>
        <taxon>Mycenaceae</taxon>
        <taxon>Mycena</taxon>
    </lineage>
</organism>
<evidence type="ECO:0000256" key="1">
    <source>
        <dbReference type="SAM" id="MobiDB-lite"/>
    </source>
</evidence>
<protein>
    <submittedName>
        <fullName evidence="2">Uncharacterized protein</fullName>
    </submittedName>
</protein>
<proteinExistence type="predicted"/>
<evidence type="ECO:0000313" key="2">
    <source>
        <dbReference type="EMBL" id="KAJ7041421.1"/>
    </source>
</evidence>
<dbReference type="EMBL" id="JARJCM010000017">
    <property type="protein sequence ID" value="KAJ7041421.1"/>
    <property type="molecule type" value="Genomic_DNA"/>
</dbReference>
<feature type="region of interest" description="Disordered" evidence="1">
    <location>
        <begin position="161"/>
        <end position="183"/>
    </location>
</feature>
<evidence type="ECO:0000313" key="3">
    <source>
        <dbReference type="Proteomes" id="UP001218188"/>
    </source>
</evidence>
<keyword evidence="3" id="KW-1185">Reference proteome</keyword>
<comment type="caution">
    <text evidence="2">The sequence shown here is derived from an EMBL/GenBank/DDBJ whole genome shotgun (WGS) entry which is preliminary data.</text>
</comment>